<feature type="compositionally biased region" description="Basic and acidic residues" evidence="1">
    <location>
        <begin position="27"/>
        <end position="37"/>
    </location>
</feature>
<feature type="region of interest" description="Disordered" evidence="1">
    <location>
        <begin position="1"/>
        <end position="37"/>
    </location>
</feature>
<evidence type="ECO:0000256" key="1">
    <source>
        <dbReference type="SAM" id="MobiDB-lite"/>
    </source>
</evidence>
<accession>A0ABQ5J3S3</accession>
<organism evidence="2 3">
    <name type="scientific">Tanacetum coccineum</name>
    <dbReference type="NCBI Taxonomy" id="301880"/>
    <lineage>
        <taxon>Eukaryota</taxon>
        <taxon>Viridiplantae</taxon>
        <taxon>Streptophyta</taxon>
        <taxon>Embryophyta</taxon>
        <taxon>Tracheophyta</taxon>
        <taxon>Spermatophyta</taxon>
        <taxon>Magnoliopsida</taxon>
        <taxon>eudicotyledons</taxon>
        <taxon>Gunneridae</taxon>
        <taxon>Pentapetalae</taxon>
        <taxon>asterids</taxon>
        <taxon>campanulids</taxon>
        <taxon>Asterales</taxon>
        <taxon>Asteraceae</taxon>
        <taxon>Asteroideae</taxon>
        <taxon>Anthemideae</taxon>
        <taxon>Anthemidinae</taxon>
        <taxon>Tanacetum</taxon>
    </lineage>
</organism>
<dbReference type="Proteomes" id="UP001151760">
    <property type="component" value="Unassembled WGS sequence"/>
</dbReference>
<name>A0ABQ5J3S3_9ASTR</name>
<keyword evidence="3" id="KW-1185">Reference proteome</keyword>
<evidence type="ECO:0000313" key="2">
    <source>
        <dbReference type="EMBL" id="GJU07148.1"/>
    </source>
</evidence>
<gene>
    <name evidence="2" type="ORF">Tco_1123578</name>
</gene>
<comment type="caution">
    <text evidence="2">The sequence shown here is derived from an EMBL/GenBank/DDBJ whole genome shotgun (WGS) entry which is preliminary data.</text>
</comment>
<sequence>MRGDGVANPKRRRRDLQSDIVRTLATESEHSRPKETLEDSVLIGEETYKITTYTKNHEELAYRAVGERASAIIKQNAHQDLHRDASENLEDGVLCLRDYKASCEVFTTSTSSHFVTTSRNKRDKIATPHEDDEDVAYSSEVPSFDELKPQPQPLPNCPFLEVRLGDERGPELPIKPHSPDNFRMKVILDEESLEVLWIFTWTFLDEDLAGTHRTLETMFKISRKAHLLEDKQIPSVGVFDEVRHLEEIHVTLTQFGKKQDKIATLHEDDQDVAYSSWRRRHNFL</sequence>
<dbReference type="EMBL" id="BQNB010021510">
    <property type="protein sequence ID" value="GJU07148.1"/>
    <property type="molecule type" value="Genomic_DNA"/>
</dbReference>
<reference evidence="2" key="1">
    <citation type="journal article" date="2022" name="Int. J. Mol. Sci.">
        <title>Draft Genome of Tanacetum Coccineum: Genomic Comparison of Closely Related Tanacetum-Family Plants.</title>
        <authorList>
            <person name="Yamashiro T."/>
            <person name="Shiraishi A."/>
            <person name="Nakayama K."/>
            <person name="Satake H."/>
        </authorList>
    </citation>
    <scope>NUCLEOTIDE SEQUENCE</scope>
</reference>
<proteinExistence type="predicted"/>
<reference evidence="2" key="2">
    <citation type="submission" date="2022-01" db="EMBL/GenBank/DDBJ databases">
        <authorList>
            <person name="Yamashiro T."/>
            <person name="Shiraishi A."/>
            <person name="Satake H."/>
            <person name="Nakayama K."/>
        </authorList>
    </citation>
    <scope>NUCLEOTIDE SEQUENCE</scope>
</reference>
<protein>
    <submittedName>
        <fullName evidence="2">Uncharacterized protein</fullName>
    </submittedName>
</protein>
<evidence type="ECO:0000313" key="3">
    <source>
        <dbReference type="Proteomes" id="UP001151760"/>
    </source>
</evidence>